<feature type="transmembrane region" description="Helical" evidence="1">
    <location>
        <begin position="199"/>
        <end position="220"/>
    </location>
</feature>
<evidence type="ECO:0000256" key="2">
    <source>
        <dbReference type="SAM" id="SignalP"/>
    </source>
</evidence>
<organism evidence="3 4">
    <name type="scientific">Sistotremastrum suecicum HHB10207 ss-3</name>
    <dbReference type="NCBI Taxonomy" id="1314776"/>
    <lineage>
        <taxon>Eukaryota</taxon>
        <taxon>Fungi</taxon>
        <taxon>Dikarya</taxon>
        <taxon>Basidiomycota</taxon>
        <taxon>Agaricomycotina</taxon>
        <taxon>Agaricomycetes</taxon>
        <taxon>Sistotremastrales</taxon>
        <taxon>Sistotremastraceae</taxon>
        <taxon>Sistotremastrum</taxon>
    </lineage>
</organism>
<evidence type="ECO:0008006" key="5">
    <source>
        <dbReference type="Google" id="ProtNLM"/>
    </source>
</evidence>
<evidence type="ECO:0000313" key="3">
    <source>
        <dbReference type="EMBL" id="KZT38717.1"/>
    </source>
</evidence>
<dbReference type="EMBL" id="KV428058">
    <property type="protein sequence ID" value="KZT38717.1"/>
    <property type="molecule type" value="Genomic_DNA"/>
</dbReference>
<feature type="chain" id="PRO_5007872273" description="Extracellular membrane protein CFEM domain-containing protein" evidence="2">
    <location>
        <begin position="21"/>
        <end position="229"/>
    </location>
</feature>
<evidence type="ECO:0000313" key="4">
    <source>
        <dbReference type="Proteomes" id="UP000076798"/>
    </source>
</evidence>
<reference evidence="3 4" key="1">
    <citation type="journal article" date="2016" name="Mol. Biol. Evol.">
        <title>Comparative Genomics of Early-Diverging Mushroom-Forming Fungi Provides Insights into the Origins of Lignocellulose Decay Capabilities.</title>
        <authorList>
            <person name="Nagy L.G."/>
            <person name="Riley R."/>
            <person name="Tritt A."/>
            <person name="Adam C."/>
            <person name="Daum C."/>
            <person name="Floudas D."/>
            <person name="Sun H."/>
            <person name="Yadav J.S."/>
            <person name="Pangilinan J."/>
            <person name="Larsson K.H."/>
            <person name="Matsuura K."/>
            <person name="Barry K."/>
            <person name="Labutti K."/>
            <person name="Kuo R."/>
            <person name="Ohm R.A."/>
            <person name="Bhattacharya S.S."/>
            <person name="Shirouzu T."/>
            <person name="Yoshinaga Y."/>
            <person name="Martin F.M."/>
            <person name="Grigoriev I.V."/>
            <person name="Hibbett D.S."/>
        </authorList>
    </citation>
    <scope>NUCLEOTIDE SEQUENCE [LARGE SCALE GENOMIC DNA]</scope>
    <source>
        <strain evidence="3 4">HHB10207 ss-3</strain>
    </source>
</reference>
<accession>A0A166DN95</accession>
<name>A0A166DN95_9AGAM</name>
<dbReference type="AlphaFoldDB" id="A0A166DN95"/>
<keyword evidence="1" id="KW-1133">Transmembrane helix</keyword>
<gene>
    <name evidence="3" type="ORF">SISSUDRAFT_719208</name>
</gene>
<sequence length="229" mass="24882">MMTWISSTLFLFSLFCAARAIPTSEAQAQLNDLSAIAAKNRAAIWSATHQPLPAPKIVLPTLAQECMRVCSPYTYTLEACHNDIECTCSTHSALSLQACFQCTLDVLGEEFVRESDPEVADIPGYELTILAPSRRPSHPHIPRLAYPEPPSDSFPISSDSSAETPTKRLAAREHLESLPSAGSESSQSWGRYQSGPPEFMLTFFGGMVVCALLACLGVMVGSNYGTYWG</sequence>
<keyword evidence="4" id="KW-1185">Reference proteome</keyword>
<evidence type="ECO:0000256" key="1">
    <source>
        <dbReference type="SAM" id="Phobius"/>
    </source>
</evidence>
<feature type="signal peptide" evidence="2">
    <location>
        <begin position="1"/>
        <end position="20"/>
    </location>
</feature>
<proteinExistence type="predicted"/>
<keyword evidence="1" id="KW-0812">Transmembrane</keyword>
<keyword evidence="2" id="KW-0732">Signal</keyword>
<keyword evidence="1" id="KW-0472">Membrane</keyword>
<dbReference type="Proteomes" id="UP000076798">
    <property type="component" value="Unassembled WGS sequence"/>
</dbReference>
<protein>
    <recommendedName>
        <fullName evidence="5">Extracellular membrane protein CFEM domain-containing protein</fullName>
    </recommendedName>
</protein>